<dbReference type="Gene3D" id="1.10.555.10">
    <property type="entry name" value="Rho GTPase activation protein"/>
    <property type="match status" value="1"/>
</dbReference>
<dbReference type="GeneTree" id="ENSGT00940000155312"/>
<name>H2ZDC1_CIOSA</name>
<dbReference type="InParanoid" id="H2ZDC1"/>
<dbReference type="InterPro" id="IPR042869">
    <property type="entry name" value="ARHGAP11A/B"/>
</dbReference>
<dbReference type="eggNOG" id="KOG2710">
    <property type="taxonomic scope" value="Eukaryota"/>
</dbReference>
<evidence type="ECO:0000313" key="3">
    <source>
        <dbReference type="Proteomes" id="UP000007875"/>
    </source>
</evidence>
<dbReference type="CDD" id="cd00159">
    <property type="entry name" value="RhoGAP"/>
    <property type="match status" value="1"/>
</dbReference>
<sequence length="258" mass="29706">MAGLICNDKCSRYFAYHILEEELNIRLSISLNNLQKDVDCCETSQGTHSNDSLGFGKSLSEIKLCKLSVCDTKELLLHPPYILHQLSQHLLQHLDTEGLFRKRGLTRRINILKDKLEQGVELSDENPHDVANLFTLFLRQLPQHLFPASFNPILLQVLHSMQEANQIKMVQCLCWLLPRHHFETLLYVVHFFQSVAQHSNNNRMSLDGLATILAPNIVQFEMTAKNYRIITETQTHFVHLLLLHALDFVQLPTMSTEV</sequence>
<dbReference type="OMA" id="HPPYILH"/>
<evidence type="ECO:0000313" key="2">
    <source>
        <dbReference type="Ensembl" id="ENSCSAVP00000015587.1"/>
    </source>
</evidence>
<proteinExistence type="predicted"/>
<dbReference type="GO" id="GO:0007165">
    <property type="term" value="P:signal transduction"/>
    <property type="evidence" value="ECO:0007669"/>
    <property type="project" value="InterPro"/>
</dbReference>
<dbReference type="SMART" id="SM00324">
    <property type="entry name" value="RhoGAP"/>
    <property type="match status" value="1"/>
</dbReference>
<dbReference type="PANTHER" id="PTHR15670">
    <property type="entry name" value="RHO GTPASE ACTIVATING PROTEIN 11A"/>
    <property type="match status" value="1"/>
</dbReference>
<dbReference type="InterPro" id="IPR008936">
    <property type="entry name" value="Rho_GTPase_activation_prot"/>
</dbReference>
<reference evidence="2" key="3">
    <citation type="submission" date="2025-09" db="UniProtKB">
        <authorList>
            <consortium name="Ensembl"/>
        </authorList>
    </citation>
    <scope>IDENTIFICATION</scope>
</reference>
<protein>
    <recommendedName>
        <fullName evidence="1">Rho-GAP domain-containing protein</fullName>
    </recommendedName>
</protein>
<dbReference type="STRING" id="51511.ENSCSAVP00000015587"/>
<keyword evidence="3" id="KW-1185">Reference proteome</keyword>
<evidence type="ECO:0000259" key="1">
    <source>
        <dbReference type="PROSITE" id="PS50238"/>
    </source>
</evidence>
<reference evidence="3" key="1">
    <citation type="submission" date="2003-08" db="EMBL/GenBank/DDBJ databases">
        <authorList>
            <person name="Birren B."/>
            <person name="Nusbaum C."/>
            <person name="Abebe A."/>
            <person name="Abouelleil A."/>
            <person name="Adekoya E."/>
            <person name="Ait-zahra M."/>
            <person name="Allen N."/>
            <person name="Allen T."/>
            <person name="An P."/>
            <person name="Anderson M."/>
            <person name="Anderson S."/>
            <person name="Arachchi H."/>
            <person name="Armbruster J."/>
            <person name="Bachantsang P."/>
            <person name="Baldwin J."/>
            <person name="Barry A."/>
            <person name="Bayul T."/>
            <person name="Blitshsteyn B."/>
            <person name="Bloom T."/>
            <person name="Blye J."/>
            <person name="Boguslavskiy L."/>
            <person name="Borowsky M."/>
            <person name="Boukhgalter B."/>
            <person name="Brunache A."/>
            <person name="Butler J."/>
            <person name="Calixte N."/>
            <person name="Calvo S."/>
            <person name="Camarata J."/>
            <person name="Campo K."/>
            <person name="Chang J."/>
            <person name="Cheshatsang Y."/>
            <person name="Citroen M."/>
            <person name="Collymore A."/>
            <person name="Considine T."/>
            <person name="Cook A."/>
            <person name="Cooke P."/>
            <person name="Corum B."/>
            <person name="Cuomo C."/>
            <person name="David R."/>
            <person name="Dawoe T."/>
            <person name="Degray S."/>
            <person name="Dodge S."/>
            <person name="Dooley K."/>
            <person name="Dorje P."/>
            <person name="Dorjee K."/>
            <person name="Dorris L."/>
            <person name="Duffey N."/>
            <person name="Dupes A."/>
            <person name="Elkins T."/>
            <person name="Engels R."/>
            <person name="Erickson J."/>
            <person name="Farina A."/>
            <person name="Faro S."/>
            <person name="Ferreira P."/>
            <person name="Fischer H."/>
            <person name="Fitzgerald M."/>
            <person name="Foley K."/>
            <person name="Gage D."/>
            <person name="Galagan J."/>
            <person name="Gearin G."/>
            <person name="Gnerre S."/>
            <person name="Gnirke A."/>
            <person name="Goyette A."/>
            <person name="Graham J."/>
            <person name="Grandbois E."/>
            <person name="Gyaltsen K."/>
            <person name="Hafez N."/>
            <person name="Hagopian D."/>
            <person name="Hagos B."/>
            <person name="Hall J."/>
            <person name="Hatcher B."/>
            <person name="Heller A."/>
            <person name="Higgins H."/>
            <person name="Honan T."/>
            <person name="Horn A."/>
            <person name="Houde N."/>
            <person name="Hughes L."/>
            <person name="Hulme W."/>
            <person name="Husby E."/>
            <person name="Iliev I."/>
            <person name="Jaffe D."/>
            <person name="Jones C."/>
            <person name="Kamal M."/>
            <person name="Kamat A."/>
            <person name="Kamvysselis M."/>
            <person name="Karlsson E."/>
            <person name="Kells C."/>
            <person name="Kieu A."/>
            <person name="Kisner P."/>
            <person name="Kodira C."/>
            <person name="Kulbokas E."/>
            <person name="Labutti K."/>
            <person name="Lama D."/>
            <person name="Landers T."/>
            <person name="Leger J."/>
            <person name="Levine S."/>
            <person name="Lewis D."/>
            <person name="Lewis T."/>
            <person name="Lindblad-toh K."/>
            <person name="Liu X."/>
            <person name="Lokyitsang T."/>
            <person name="Lokyitsang Y."/>
            <person name="Lucien O."/>
            <person name="Lui A."/>
            <person name="Ma L.J."/>
            <person name="Mabbitt R."/>
            <person name="Macdonald J."/>
            <person name="Maclean C."/>
            <person name="Major J."/>
            <person name="Manning J."/>
            <person name="Marabella R."/>
            <person name="Maru K."/>
            <person name="Matthews C."/>
            <person name="Mauceli E."/>
            <person name="Mccarthy M."/>
            <person name="Mcdonough S."/>
            <person name="Mcghee T."/>
            <person name="Meldrim J."/>
            <person name="Meneus L."/>
            <person name="Mesirov J."/>
            <person name="Mihalev A."/>
            <person name="Mihova T."/>
            <person name="Mikkelsen T."/>
            <person name="Mlenga V."/>
            <person name="Moru K."/>
            <person name="Mozes J."/>
            <person name="Mulrain L."/>
            <person name="Munson G."/>
            <person name="Naylor J."/>
            <person name="Newes C."/>
            <person name="Nguyen C."/>
            <person name="Nguyen N."/>
            <person name="Nguyen T."/>
            <person name="Nicol R."/>
            <person name="Nielsen C."/>
            <person name="Nizzari M."/>
            <person name="Norbu C."/>
            <person name="Norbu N."/>
            <person name="O'donnell P."/>
            <person name="Okoawo O."/>
            <person name="O'leary S."/>
            <person name="Omotosho B."/>
            <person name="O'neill K."/>
            <person name="Osman S."/>
            <person name="Parker S."/>
            <person name="Perrin D."/>
            <person name="Phunkhang P."/>
            <person name="Piqani B."/>
            <person name="Purcell S."/>
            <person name="Rachupka T."/>
            <person name="Ramasamy U."/>
            <person name="Rameau R."/>
            <person name="Ray V."/>
            <person name="Raymond C."/>
            <person name="Retta R."/>
            <person name="Richardson S."/>
            <person name="Rise C."/>
            <person name="Rodriguez J."/>
            <person name="Rogers J."/>
            <person name="Rogov P."/>
            <person name="Rutman M."/>
            <person name="Schupbach R."/>
            <person name="Seaman C."/>
            <person name="Settipalli S."/>
            <person name="Sharpe T."/>
            <person name="Sheridan J."/>
            <person name="Sherpa N."/>
            <person name="Shi J."/>
            <person name="Smirnov S."/>
            <person name="Smith C."/>
            <person name="Sougnez C."/>
            <person name="Spencer B."/>
            <person name="Stalker J."/>
            <person name="Stange-thomann N."/>
            <person name="Stavropoulos S."/>
            <person name="Stetson K."/>
            <person name="Stone C."/>
            <person name="Stone S."/>
            <person name="Stubbs M."/>
            <person name="Talamas J."/>
            <person name="Tchuinga P."/>
            <person name="Tenzing P."/>
            <person name="Tesfaye S."/>
            <person name="Theodore J."/>
            <person name="Thoulutsang Y."/>
            <person name="Topham K."/>
            <person name="Towey S."/>
            <person name="Tsamla T."/>
            <person name="Tsomo N."/>
            <person name="Vallee D."/>
            <person name="Vassiliev H."/>
            <person name="Venkataraman V."/>
            <person name="Vinson J."/>
            <person name="Vo A."/>
            <person name="Wade C."/>
            <person name="Wang S."/>
            <person name="Wangchuk T."/>
            <person name="Wangdi T."/>
            <person name="Whittaker C."/>
            <person name="Wilkinson J."/>
            <person name="Wu Y."/>
            <person name="Wyman D."/>
            <person name="Yadav S."/>
            <person name="Yang S."/>
            <person name="Yang X."/>
            <person name="Yeager S."/>
            <person name="Yee E."/>
            <person name="Young G."/>
            <person name="Zainoun J."/>
            <person name="Zembeck L."/>
            <person name="Zimmer A."/>
            <person name="Zody M."/>
            <person name="Lander E."/>
        </authorList>
    </citation>
    <scope>NUCLEOTIDE SEQUENCE [LARGE SCALE GENOMIC DNA]</scope>
</reference>
<dbReference type="InterPro" id="IPR000198">
    <property type="entry name" value="RhoGAP_dom"/>
</dbReference>
<feature type="domain" description="Rho-GAP" evidence="1">
    <location>
        <begin position="70"/>
        <end position="249"/>
    </location>
</feature>
<dbReference type="Proteomes" id="UP000007875">
    <property type="component" value="Unassembled WGS sequence"/>
</dbReference>
<dbReference type="SUPFAM" id="SSF48350">
    <property type="entry name" value="GTPase activation domain, GAP"/>
    <property type="match status" value="1"/>
</dbReference>
<dbReference type="Pfam" id="PF00620">
    <property type="entry name" value="RhoGAP"/>
    <property type="match status" value="1"/>
</dbReference>
<dbReference type="Ensembl" id="ENSCSAVT00000015765.1">
    <property type="protein sequence ID" value="ENSCSAVP00000015587.1"/>
    <property type="gene ID" value="ENSCSAVG00000009153.1"/>
</dbReference>
<dbReference type="AlphaFoldDB" id="H2ZDC1"/>
<organism evidence="2 3">
    <name type="scientific">Ciona savignyi</name>
    <name type="common">Pacific transparent sea squirt</name>
    <dbReference type="NCBI Taxonomy" id="51511"/>
    <lineage>
        <taxon>Eukaryota</taxon>
        <taxon>Metazoa</taxon>
        <taxon>Chordata</taxon>
        <taxon>Tunicata</taxon>
        <taxon>Ascidiacea</taxon>
        <taxon>Phlebobranchia</taxon>
        <taxon>Cionidae</taxon>
        <taxon>Ciona</taxon>
    </lineage>
</organism>
<dbReference type="PANTHER" id="PTHR15670:SF4">
    <property type="entry name" value="RHO GTPASE-ACTIVATING PROTEIN 11A"/>
    <property type="match status" value="1"/>
</dbReference>
<dbReference type="HOGENOM" id="CLU_1079795_0_0_1"/>
<dbReference type="PROSITE" id="PS50238">
    <property type="entry name" value="RHOGAP"/>
    <property type="match status" value="1"/>
</dbReference>
<dbReference type="GO" id="GO:0005096">
    <property type="term" value="F:GTPase activator activity"/>
    <property type="evidence" value="ECO:0007669"/>
    <property type="project" value="TreeGrafter"/>
</dbReference>
<accession>H2ZDC1</accession>
<reference evidence="2" key="2">
    <citation type="submission" date="2025-08" db="UniProtKB">
        <authorList>
            <consortium name="Ensembl"/>
        </authorList>
    </citation>
    <scope>IDENTIFICATION</scope>
</reference>